<accession>A0ABD2QCT9</accession>
<feature type="compositionally biased region" description="Polar residues" evidence="1">
    <location>
        <begin position="145"/>
        <end position="155"/>
    </location>
</feature>
<dbReference type="Proteomes" id="UP001626550">
    <property type="component" value="Unassembled WGS sequence"/>
</dbReference>
<organism evidence="2 3">
    <name type="scientific">Cichlidogyrus casuarinus</name>
    <dbReference type="NCBI Taxonomy" id="1844966"/>
    <lineage>
        <taxon>Eukaryota</taxon>
        <taxon>Metazoa</taxon>
        <taxon>Spiralia</taxon>
        <taxon>Lophotrochozoa</taxon>
        <taxon>Platyhelminthes</taxon>
        <taxon>Monogenea</taxon>
        <taxon>Monopisthocotylea</taxon>
        <taxon>Dactylogyridea</taxon>
        <taxon>Ancyrocephalidae</taxon>
        <taxon>Cichlidogyrus</taxon>
    </lineage>
</organism>
<dbReference type="AlphaFoldDB" id="A0ABD2QCT9"/>
<keyword evidence="3" id="KW-1185">Reference proteome</keyword>
<evidence type="ECO:0000313" key="2">
    <source>
        <dbReference type="EMBL" id="KAL3317339.1"/>
    </source>
</evidence>
<evidence type="ECO:0000256" key="1">
    <source>
        <dbReference type="SAM" id="MobiDB-lite"/>
    </source>
</evidence>
<feature type="compositionally biased region" description="Basic and acidic residues" evidence="1">
    <location>
        <begin position="32"/>
        <end position="45"/>
    </location>
</feature>
<reference evidence="2 3" key="1">
    <citation type="submission" date="2024-11" db="EMBL/GenBank/DDBJ databases">
        <title>Adaptive evolution of stress response genes in parasites aligns with host niche diversity.</title>
        <authorList>
            <person name="Hahn C."/>
            <person name="Resl P."/>
        </authorList>
    </citation>
    <scope>NUCLEOTIDE SEQUENCE [LARGE SCALE GENOMIC DNA]</scope>
    <source>
        <strain evidence="2">EGGRZ-B1_66</strain>
        <tissue evidence="2">Body</tissue>
    </source>
</reference>
<comment type="caution">
    <text evidence="2">The sequence shown here is derived from an EMBL/GenBank/DDBJ whole genome shotgun (WGS) entry which is preliminary data.</text>
</comment>
<dbReference type="EMBL" id="JBJKFK010000398">
    <property type="protein sequence ID" value="KAL3317339.1"/>
    <property type="molecule type" value="Genomic_DNA"/>
</dbReference>
<protein>
    <submittedName>
        <fullName evidence="2">Uncharacterized protein</fullName>
    </submittedName>
</protein>
<sequence length="197" mass="21874">MEEVQPMSKPGRNKVEKPISPMQTPQVVIQKVESEGIVKSSKLESTRVNSPDDNGVRKRVSTSKVLEPEKPKSPIQTPQIAMQKSESEQSAKSSKLENSTDDNGVRKRLSTSKVLEKEKPISPMQTTQVEREKMKSEEIVKSSKLEPSSVKSPDNNGVLERSTIESQISMEEEDDVAPLVPSQIFETDAILDLLDSN</sequence>
<name>A0ABD2QCT9_9PLAT</name>
<proteinExistence type="predicted"/>
<evidence type="ECO:0000313" key="3">
    <source>
        <dbReference type="Proteomes" id="UP001626550"/>
    </source>
</evidence>
<feature type="region of interest" description="Disordered" evidence="1">
    <location>
        <begin position="1"/>
        <end position="161"/>
    </location>
</feature>
<gene>
    <name evidence="2" type="ORF">Ciccas_004001</name>
</gene>
<feature type="compositionally biased region" description="Basic and acidic residues" evidence="1">
    <location>
        <begin position="129"/>
        <end position="144"/>
    </location>
</feature>